<organism evidence="2 3">
    <name type="scientific">Paramagnetospirillum magnetotacticum MS-1</name>
    <dbReference type="NCBI Taxonomy" id="272627"/>
    <lineage>
        <taxon>Bacteria</taxon>
        <taxon>Pseudomonadati</taxon>
        <taxon>Pseudomonadota</taxon>
        <taxon>Alphaproteobacteria</taxon>
        <taxon>Rhodospirillales</taxon>
        <taxon>Magnetospirillaceae</taxon>
        <taxon>Paramagnetospirillum</taxon>
    </lineage>
</organism>
<dbReference type="EMBL" id="JXSL01000020">
    <property type="protein sequence ID" value="KIM00235.1"/>
    <property type="molecule type" value="Genomic_DNA"/>
</dbReference>
<dbReference type="SUPFAM" id="SSF54292">
    <property type="entry name" value="2Fe-2S ferredoxin-like"/>
    <property type="match status" value="1"/>
</dbReference>
<feature type="domain" description="2Fe-2S ferredoxin-type" evidence="1">
    <location>
        <begin position="2"/>
        <end position="119"/>
    </location>
</feature>
<dbReference type="AlphaFoldDB" id="A0A0C2YKD8"/>
<dbReference type="InterPro" id="IPR001041">
    <property type="entry name" value="2Fe-2S_ferredoxin-type"/>
</dbReference>
<name>A0A0C2YKD8_PARME</name>
<evidence type="ECO:0000259" key="1">
    <source>
        <dbReference type="PROSITE" id="PS51085"/>
    </source>
</evidence>
<gene>
    <name evidence="2" type="ORF">CCC_03023</name>
</gene>
<dbReference type="RefSeq" id="WP_009869037.1">
    <property type="nucleotide sequence ID" value="NZ_JXSL01000020.1"/>
</dbReference>
<protein>
    <submittedName>
        <fullName evidence="2">Ferredoxin</fullName>
    </submittedName>
</protein>
<dbReference type="STRING" id="272627.CCC_03023"/>
<dbReference type="Pfam" id="PF00111">
    <property type="entry name" value="Fer2"/>
    <property type="match status" value="1"/>
</dbReference>
<dbReference type="Proteomes" id="UP000031971">
    <property type="component" value="Unassembled WGS sequence"/>
</dbReference>
<dbReference type="InterPro" id="IPR036010">
    <property type="entry name" value="2Fe-2S_ferredoxin-like_sf"/>
</dbReference>
<accession>A0A0C2YKD8</accession>
<evidence type="ECO:0000313" key="3">
    <source>
        <dbReference type="Proteomes" id="UP000031971"/>
    </source>
</evidence>
<reference evidence="2 3" key="1">
    <citation type="submission" date="2015-01" db="EMBL/GenBank/DDBJ databases">
        <title>Genome Sequence of Magnetospirillum magnetotacticum Strain MS-1.</title>
        <authorList>
            <person name="Marinov G.K."/>
            <person name="Smalley M.D."/>
            <person name="DeSalvo G."/>
        </authorList>
    </citation>
    <scope>NUCLEOTIDE SEQUENCE [LARGE SCALE GENOMIC DNA]</scope>
    <source>
        <strain evidence="2 3">MS-1</strain>
    </source>
</reference>
<proteinExistence type="predicted"/>
<evidence type="ECO:0000313" key="2">
    <source>
        <dbReference type="EMBL" id="KIM00235.1"/>
    </source>
</evidence>
<dbReference type="InterPro" id="IPR012675">
    <property type="entry name" value="Beta-grasp_dom_sf"/>
</dbReference>
<dbReference type="InterPro" id="IPR006058">
    <property type="entry name" value="2Fe2S_fd_BS"/>
</dbReference>
<dbReference type="PROSITE" id="PS51085">
    <property type="entry name" value="2FE2S_FER_2"/>
    <property type="match status" value="1"/>
</dbReference>
<dbReference type="PROSITE" id="PS00197">
    <property type="entry name" value="2FE2S_FER_1"/>
    <property type="match status" value="1"/>
</dbReference>
<dbReference type="OrthoDB" id="9793027at2"/>
<dbReference type="GO" id="GO:0051537">
    <property type="term" value="F:2 iron, 2 sulfur cluster binding"/>
    <property type="evidence" value="ECO:0007669"/>
    <property type="project" value="InterPro"/>
</dbReference>
<comment type="caution">
    <text evidence="2">The sequence shown here is derived from an EMBL/GenBank/DDBJ whole genome shotgun (WGS) entry which is preliminary data.</text>
</comment>
<sequence>MANVTFSAPTLEKDVTVYAVAGDNKTLLGVAKQNNIAIPCQCQDGECGSCLIKVTILDDRAPHGIHLTDKEKLTLSVNGKMTKAQLDNTETNDMPPPYRLACQYIVRDENILVEFSGEPGVEIDLRR</sequence>
<keyword evidence="3" id="KW-1185">Reference proteome</keyword>
<dbReference type="Gene3D" id="3.10.20.30">
    <property type="match status" value="1"/>
</dbReference>
<dbReference type="CDD" id="cd00207">
    <property type="entry name" value="fer2"/>
    <property type="match status" value="1"/>
</dbReference>